<protein>
    <submittedName>
        <fullName evidence="2">RRM domain-containing protein</fullName>
    </submittedName>
</protein>
<dbReference type="WBParaSite" id="RSKR_0001124700.1">
    <property type="protein sequence ID" value="RSKR_0001124700.1"/>
    <property type="gene ID" value="RSKR_0001124700"/>
</dbReference>
<proteinExistence type="predicted"/>
<organism evidence="1 2">
    <name type="scientific">Rhabditophanes sp. KR3021</name>
    <dbReference type="NCBI Taxonomy" id="114890"/>
    <lineage>
        <taxon>Eukaryota</taxon>
        <taxon>Metazoa</taxon>
        <taxon>Ecdysozoa</taxon>
        <taxon>Nematoda</taxon>
        <taxon>Chromadorea</taxon>
        <taxon>Rhabditida</taxon>
        <taxon>Tylenchina</taxon>
        <taxon>Panagrolaimomorpha</taxon>
        <taxon>Strongyloidoidea</taxon>
        <taxon>Alloionematidae</taxon>
        <taxon>Rhabditophanes</taxon>
    </lineage>
</organism>
<evidence type="ECO:0000313" key="2">
    <source>
        <dbReference type="WBParaSite" id="RSKR_0001124700.1"/>
    </source>
</evidence>
<accession>A0AC35UH37</accession>
<evidence type="ECO:0000313" key="1">
    <source>
        <dbReference type="Proteomes" id="UP000095286"/>
    </source>
</evidence>
<reference evidence="2" key="1">
    <citation type="submission" date="2016-11" db="UniProtKB">
        <authorList>
            <consortium name="WormBaseParasite"/>
        </authorList>
    </citation>
    <scope>IDENTIFICATION</scope>
    <source>
        <strain evidence="2">KR3021</strain>
    </source>
</reference>
<name>A0AC35UH37_9BILA</name>
<dbReference type="Proteomes" id="UP000095286">
    <property type="component" value="Unplaced"/>
</dbReference>
<sequence>MSGYPFPPPKMESNLNRMNAPQQSRQFFTPKPQEEQRPCFFAVGEVLDSPTTKVFIAGITKAVTDNTLSLIFGLCGTIFHWKWSPGADEQRQSFAFCEFDDCKASIRALRLFNDFKLGEKCLIVKMDEKVKTEIVSYYKKSLKPDCPDPHKLAADGLPIFSDDEKDHAEILEKAATIIKVHQPELLEMELLAFEEKPKESKEISQPISDESDDNEKVPEKKSRSSKENRTRAESISSTSEDDNKAGSNARNESFRNGHSVSNRRDAGDTEDEYVRRKIRQKVKLIENDYQDRKKHWESRERKMSKEYKFNEKKEIERKAKNLKEYKRRLTFHEDYDDEKCDERYYSKSQMIKIREAVETERERDKRDQLREHAELEEMKKKAIELEDEKESNKNMESEPISPIAEDTSEAMVCDDNMDEDNADDSNKSKDNVDNCEVKVAAISVNLNVGGHRVHSNTFGINDDEEEGTQMEIKKKLKIFTVTHEERMKTMSEDERVKIINSIVQSIPKDKDELYATPVDWESCNEVIIKTKVRGWIETKVTEYLGEKEDELTDFITQQVLERKSPQMILKDVKMVLDEDAETFTIKLWRLLIYEAEAKKRGIC</sequence>